<dbReference type="InterPro" id="IPR005467">
    <property type="entry name" value="His_kinase_dom"/>
</dbReference>
<dbReference type="InterPro" id="IPR036097">
    <property type="entry name" value="HisK_dim/P_sf"/>
</dbReference>
<evidence type="ECO:0000256" key="2">
    <source>
        <dbReference type="ARBA" id="ARBA00004651"/>
    </source>
</evidence>
<evidence type="ECO:0000256" key="12">
    <source>
        <dbReference type="ARBA" id="ARBA00023012"/>
    </source>
</evidence>
<keyword evidence="7 14" id="KW-0812">Transmembrane</keyword>
<dbReference type="Pfam" id="PF02518">
    <property type="entry name" value="HATPase_c"/>
    <property type="match status" value="1"/>
</dbReference>
<dbReference type="InterPro" id="IPR035965">
    <property type="entry name" value="PAS-like_dom_sf"/>
</dbReference>
<comment type="catalytic activity">
    <reaction evidence="1">
        <text>ATP + protein L-histidine = ADP + protein N-phospho-L-histidine.</text>
        <dbReference type="EC" id="2.7.13.3"/>
    </reaction>
</comment>
<dbReference type="Pfam" id="PF17203">
    <property type="entry name" value="sCache_3_2"/>
    <property type="match status" value="1"/>
</dbReference>
<dbReference type="PANTHER" id="PTHR43065:SF10">
    <property type="entry name" value="PEROXIDE STRESS-ACTIVATED HISTIDINE KINASE MAK3"/>
    <property type="match status" value="1"/>
</dbReference>
<feature type="domain" description="Histidine kinase" evidence="15">
    <location>
        <begin position="383"/>
        <end position="586"/>
    </location>
</feature>
<dbReference type="SUPFAM" id="SSF55785">
    <property type="entry name" value="PYP-like sensor domain (PAS domain)"/>
    <property type="match status" value="1"/>
</dbReference>
<dbReference type="InterPro" id="IPR036890">
    <property type="entry name" value="HATPase_C_sf"/>
</dbReference>
<dbReference type="RefSeq" id="WP_048088681.1">
    <property type="nucleotide sequence ID" value="NZ_JMIY01000001.1"/>
</dbReference>
<proteinExistence type="predicted"/>
<feature type="transmembrane region" description="Helical" evidence="14">
    <location>
        <begin position="173"/>
        <end position="193"/>
    </location>
</feature>
<evidence type="ECO:0000256" key="7">
    <source>
        <dbReference type="ARBA" id="ARBA00022692"/>
    </source>
</evidence>
<keyword evidence="6 18" id="KW-0808">Transferase</keyword>
<dbReference type="SUPFAM" id="SSF55874">
    <property type="entry name" value="ATPase domain of HSP90 chaperone/DNA topoisomerase II/histidine kinase"/>
    <property type="match status" value="1"/>
</dbReference>
<dbReference type="Proteomes" id="UP000027153">
    <property type="component" value="Unassembled WGS sequence"/>
</dbReference>
<reference evidence="18 19" key="1">
    <citation type="journal article" date="2013" name="Nature">
        <title>Anaerobic oxidation of methane coupled to nitrate reduction in a novel archaeal lineage.</title>
        <authorList>
            <person name="Haroon M.F."/>
            <person name="Hu S."/>
            <person name="Shi Y."/>
            <person name="Imelfort M."/>
            <person name="Keller J."/>
            <person name="Hugenholtz P."/>
            <person name="Yuan Z."/>
            <person name="Tyson G.W."/>
        </authorList>
    </citation>
    <scope>NUCLEOTIDE SEQUENCE [LARGE SCALE GENOMIC DNA]</scope>
    <source>
        <strain evidence="18 19">ANME-2d</strain>
    </source>
</reference>
<dbReference type="OrthoDB" id="8127at2157"/>
<keyword evidence="8" id="KW-0547">Nucleotide-binding</keyword>
<keyword evidence="5" id="KW-0597">Phosphoprotein</keyword>
<dbReference type="InterPro" id="IPR003661">
    <property type="entry name" value="HisK_dim/P_dom"/>
</dbReference>
<feature type="transmembrane region" description="Helical" evidence="14">
    <location>
        <begin position="21"/>
        <end position="44"/>
    </location>
</feature>
<evidence type="ECO:0000256" key="8">
    <source>
        <dbReference type="ARBA" id="ARBA00022741"/>
    </source>
</evidence>
<dbReference type="SUPFAM" id="SSF158472">
    <property type="entry name" value="HAMP domain-like"/>
    <property type="match status" value="1"/>
</dbReference>
<evidence type="ECO:0000256" key="5">
    <source>
        <dbReference type="ARBA" id="ARBA00022553"/>
    </source>
</evidence>
<evidence type="ECO:0000313" key="19">
    <source>
        <dbReference type="Proteomes" id="UP000027153"/>
    </source>
</evidence>
<evidence type="ECO:0000256" key="4">
    <source>
        <dbReference type="ARBA" id="ARBA00022475"/>
    </source>
</evidence>
<dbReference type="InterPro" id="IPR033463">
    <property type="entry name" value="sCache_3"/>
</dbReference>
<dbReference type="SMART" id="SM00388">
    <property type="entry name" value="HisKA"/>
    <property type="match status" value="1"/>
</dbReference>
<dbReference type="InterPro" id="IPR004358">
    <property type="entry name" value="Sig_transdc_His_kin-like_C"/>
</dbReference>
<evidence type="ECO:0000313" key="18">
    <source>
        <dbReference type="EMBL" id="KCZ73331.1"/>
    </source>
</evidence>
<dbReference type="SMART" id="SM00387">
    <property type="entry name" value="HATPase_c"/>
    <property type="match status" value="1"/>
</dbReference>
<dbReference type="CDD" id="cd06225">
    <property type="entry name" value="HAMP"/>
    <property type="match status" value="1"/>
</dbReference>
<keyword evidence="19" id="KW-1185">Reference proteome</keyword>
<dbReference type="PANTHER" id="PTHR43065">
    <property type="entry name" value="SENSOR HISTIDINE KINASE"/>
    <property type="match status" value="1"/>
</dbReference>
<dbReference type="CDD" id="cd00130">
    <property type="entry name" value="PAS"/>
    <property type="match status" value="1"/>
</dbReference>
<gene>
    <name evidence="18" type="ORF">ANME2D_00397</name>
</gene>
<dbReference type="InterPro" id="IPR003660">
    <property type="entry name" value="HAMP_dom"/>
</dbReference>
<dbReference type="GO" id="GO:0005886">
    <property type="term" value="C:plasma membrane"/>
    <property type="evidence" value="ECO:0007669"/>
    <property type="project" value="UniProtKB-SubCell"/>
</dbReference>
<name>A0A062V2K9_9EURY</name>
<dbReference type="AlphaFoldDB" id="A0A062V2K9"/>
<keyword evidence="13 14" id="KW-0472">Membrane</keyword>
<protein>
    <recommendedName>
        <fullName evidence="3">histidine kinase</fullName>
        <ecNumber evidence="3">2.7.13.3</ecNumber>
    </recommendedName>
</protein>
<dbReference type="PROSITE" id="PS50112">
    <property type="entry name" value="PAS"/>
    <property type="match status" value="1"/>
</dbReference>
<evidence type="ECO:0000256" key="11">
    <source>
        <dbReference type="ARBA" id="ARBA00022989"/>
    </source>
</evidence>
<dbReference type="GO" id="GO:0000155">
    <property type="term" value="F:phosphorelay sensor kinase activity"/>
    <property type="evidence" value="ECO:0007669"/>
    <property type="project" value="InterPro"/>
</dbReference>
<dbReference type="SMART" id="SM00304">
    <property type="entry name" value="HAMP"/>
    <property type="match status" value="1"/>
</dbReference>
<dbReference type="InterPro" id="IPR000014">
    <property type="entry name" value="PAS"/>
</dbReference>
<evidence type="ECO:0000256" key="1">
    <source>
        <dbReference type="ARBA" id="ARBA00000085"/>
    </source>
</evidence>
<dbReference type="Gene3D" id="1.10.287.130">
    <property type="match status" value="1"/>
</dbReference>
<accession>A0A062V2K9</accession>
<dbReference type="EMBL" id="JMIY01000001">
    <property type="protein sequence ID" value="KCZ73331.1"/>
    <property type="molecule type" value="Genomic_DNA"/>
</dbReference>
<evidence type="ECO:0000259" key="17">
    <source>
        <dbReference type="PROSITE" id="PS50885"/>
    </source>
</evidence>
<feature type="domain" description="HAMP" evidence="17">
    <location>
        <begin position="194"/>
        <end position="246"/>
    </location>
</feature>
<dbReference type="Gene3D" id="3.30.565.10">
    <property type="entry name" value="Histidine kinase-like ATPase, C-terminal domain"/>
    <property type="match status" value="1"/>
</dbReference>
<keyword evidence="10" id="KW-0067">ATP-binding</keyword>
<comment type="subcellular location">
    <subcellularLocation>
        <location evidence="2">Cell membrane</location>
        <topology evidence="2">Multi-pass membrane protein</topology>
    </subcellularLocation>
</comment>
<dbReference type="GO" id="GO:0005524">
    <property type="term" value="F:ATP binding"/>
    <property type="evidence" value="ECO:0007669"/>
    <property type="project" value="UniProtKB-KW"/>
</dbReference>
<dbReference type="PRINTS" id="PR00344">
    <property type="entry name" value="BCTRLSENSOR"/>
</dbReference>
<evidence type="ECO:0000256" key="14">
    <source>
        <dbReference type="SAM" id="Phobius"/>
    </source>
</evidence>
<sequence>MLKDTVIKINNFIGGGLVRKFVVWIVVIIMLLGALTTIFVQISLTSTLSEELHERGMAISRNLAASSTEPLLIEDTVSLNRLIGNIKKTEKDVEYIFITDAKGKVLVHTFNAGFPGELLTAHTETSSSSRLLDTGDGYVIDFKAPILNGRAGFVHIGLDETSLNEKITQTSRIIMMLTFIVGALGVFMAYIAGDYLTRPIRALVKGAEEIGRGNLGYQIETESTDEIHILSKAFNQMSHNLNNSINELRTSEERYKKLVDGISDAVILIDSQKNILSWNSAAQEIFDYSFEEVVGKSINMLYSPFKGIVTDNMGEILDGEGVFIKKNGMLFPGVVSSRPLQEGADVGRVVVIRDITHQKEMKKLEKQLLQSDRLATIGQLAAGVAHEINNPLANISLYAQMLLKKTEDENAKSKLKTIDDEANRAAHIVQGLLEFARRSELKLNPIDINIEIDKVLSILNHQFNDIKVTTLLEPLPLIYADSGQIRQVIIDILTNSIQAITKNGEIMIRTTANHDHIEISISDNGYGIPRENMDKIFDPFFTTKEPGEGTGLGLSICYGIINRHNGTIDVRSEVGIGTTFTIKLPV</sequence>
<keyword evidence="9" id="KW-0418">Kinase</keyword>
<dbReference type="Pfam" id="PF00512">
    <property type="entry name" value="HisKA"/>
    <property type="match status" value="1"/>
</dbReference>
<organism evidence="18 19">
    <name type="scientific">Candidatus Methanoperedens nitratireducens</name>
    <dbReference type="NCBI Taxonomy" id="1392998"/>
    <lineage>
        <taxon>Archaea</taxon>
        <taxon>Methanobacteriati</taxon>
        <taxon>Methanobacteriota</taxon>
        <taxon>Stenosarchaea group</taxon>
        <taxon>Methanomicrobia</taxon>
        <taxon>Methanosarcinales</taxon>
        <taxon>ANME-2 cluster</taxon>
        <taxon>Candidatus Methanoperedentaceae</taxon>
        <taxon>Candidatus Methanoperedens</taxon>
    </lineage>
</organism>
<evidence type="ECO:0000259" key="16">
    <source>
        <dbReference type="PROSITE" id="PS50112"/>
    </source>
</evidence>
<evidence type="ECO:0000256" key="6">
    <source>
        <dbReference type="ARBA" id="ARBA00022679"/>
    </source>
</evidence>
<dbReference type="Gene3D" id="6.10.340.10">
    <property type="match status" value="1"/>
</dbReference>
<dbReference type="SUPFAM" id="SSF47384">
    <property type="entry name" value="Homodimeric domain of signal transducing histidine kinase"/>
    <property type="match status" value="1"/>
</dbReference>
<evidence type="ECO:0000256" key="13">
    <source>
        <dbReference type="ARBA" id="ARBA00023136"/>
    </source>
</evidence>
<evidence type="ECO:0000256" key="9">
    <source>
        <dbReference type="ARBA" id="ARBA00022777"/>
    </source>
</evidence>
<dbReference type="Pfam" id="PF13426">
    <property type="entry name" value="PAS_9"/>
    <property type="match status" value="1"/>
</dbReference>
<dbReference type="SMART" id="SM00091">
    <property type="entry name" value="PAS"/>
    <property type="match status" value="1"/>
</dbReference>
<keyword evidence="12" id="KW-0902">Two-component regulatory system</keyword>
<dbReference type="InterPro" id="IPR003594">
    <property type="entry name" value="HATPase_dom"/>
</dbReference>
<dbReference type="CDD" id="cd00082">
    <property type="entry name" value="HisKA"/>
    <property type="match status" value="1"/>
</dbReference>
<dbReference type="NCBIfam" id="TIGR00229">
    <property type="entry name" value="sensory_box"/>
    <property type="match status" value="1"/>
</dbReference>
<feature type="domain" description="PAS" evidence="16">
    <location>
        <begin position="251"/>
        <end position="320"/>
    </location>
</feature>
<evidence type="ECO:0000256" key="10">
    <source>
        <dbReference type="ARBA" id="ARBA00022840"/>
    </source>
</evidence>
<dbReference type="PROSITE" id="PS50885">
    <property type="entry name" value="HAMP"/>
    <property type="match status" value="1"/>
</dbReference>
<keyword evidence="11 14" id="KW-1133">Transmembrane helix</keyword>
<comment type="caution">
    <text evidence="18">The sequence shown here is derived from an EMBL/GenBank/DDBJ whole genome shotgun (WGS) entry which is preliminary data.</text>
</comment>
<dbReference type="PROSITE" id="PS50109">
    <property type="entry name" value="HIS_KIN"/>
    <property type="match status" value="1"/>
</dbReference>
<dbReference type="GO" id="GO:0006355">
    <property type="term" value="P:regulation of DNA-templated transcription"/>
    <property type="evidence" value="ECO:0007669"/>
    <property type="project" value="InterPro"/>
</dbReference>
<dbReference type="EC" id="2.7.13.3" evidence="3"/>
<evidence type="ECO:0000259" key="15">
    <source>
        <dbReference type="PROSITE" id="PS50109"/>
    </source>
</evidence>
<dbReference type="Pfam" id="PF00672">
    <property type="entry name" value="HAMP"/>
    <property type="match status" value="1"/>
</dbReference>
<evidence type="ECO:0000256" key="3">
    <source>
        <dbReference type="ARBA" id="ARBA00012438"/>
    </source>
</evidence>
<dbReference type="Gene3D" id="3.30.450.20">
    <property type="entry name" value="PAS domain"/>
    <property type="match status" value="1"/>
</dbReference>
<keyword evidence="4" id="KW-1003">Cell membrane</keyword>